<evidence type="ECO:0000313" key="2">
    <source>
        <dbReference type="Proteomes" id="UP000422108"/>
    </source>
</evidence>
<gene>
    <name evidence="1" type="ORF">DSCOOX_60720</name>
</gene>
<dbReference type="AlphaFoldDB" id="A0A5K8AJL9"/>
<organism evidence="1 2">
    <name type="scientific">Desulfosarcina ovata subsp. ovata</name>
    <dbReference type="NCBI Taxonomy" id="2752305"/>
    <lineage>
        <taxon>Bacteria</taxon>
        <taxon>Pseudomonadati</taxon>
        <taxon>Thermodesulfobacteriota</taxon>
        <taxon>Desulfobacteria</taxon>
        <taxon>Desulfobacterales</taxon>
        <taxon>Desulfosarcinaceae</taxon>
        <taxon>Desulfosarcina</taxon>
    </lineage>
</organism>
<accession>A0A5K8AJL9</accession>
<sequence length="299" mass="34838">MYIKTLKIKCPDNYSLDMTCHVHGWKNLAPFEWHVGDQSLSFSCYALDTPIDLRLWQKQDYIEIRVESDSTLSPSEVEQIFALINRSLGLEVRTEALLEIADKVGAEYVALVKNGAGRMLRSPSLWEDASKTLFTTNCTWALTKHMCHAVCSAKFSRPTPNNRYPFPKPEIFKDLEPNEIENLMPIGYRSHYFINLAKRFSQDSRLDGIEMNGYDFNSAYKIVASLNGFGPYASNHLMILCGYFDEVPIDTVVISYLKNNYRVRKPEAFIRRHYKKWKKFRWWGFTLEKMLNKQNWLGD</sequence>
<dbReference type="InterPro" id="IPR011257">
    <property type="entry name" value="DNA_glycosylase"/>
</dbReference>
<name>A0A5K8AJL9_9BACT</name>
<evidence type="ECO:0000313" key="1">
    <source>
        <dbReference type="EMBL" id="BBO92892.1"/>
    </source>
</evidence>
<dbReference type="PANTHER" id="PTHR10242:SF7">
    <property type="entry name" value="HHH-GPD DOMAIN-CONTAINING PROTEIN"/>
    <property type="match status" value="1"/>
</dbReference>
<dbReference type="RefSeq" id="WP_155313578.1">
    <property type="nucleotide sequence ID" value="NZ_AP021879.1"/>
</dbReference>
<dbReference type="EMBL" id="AP021879">
    <property type="protein sequence ID" value="BBO92892.1"/>
    <property type="molecule type" value="Genomic_DNA"/>
</dbReference>
<reference evidence="1 2" key="1">
    <citation type="submission" date="2019-11" db="EMBL/GenBank/DDBJ databases">
        <title>Comparative genomics of hydrocarbon-degrading Desulfosarcina strains.</title>
        <authorList>
            <person name="Watanabe M."/>
            <person name="Kojima H."/>
            <person name="Fukui M."/>
        </authorList>
    </citation>
    <scope>NUCLEOTIDE SEQUENCE [LARGE SCALE GENOMIC DNA]</scope>
    <source>
        <strain evidence="2">oXyS1</strain>
    </source>
</reference>
<dbReference type="Proteomes" id="UP000422108">
    <property type="component" value="Chromosome"/>
</dbReference>
<dbReference type="InterPro" id="IPR052054">
    <property type="entry name" value="Oxidative_DNA_repair_enzyme"/>
</dbReference>
<proteinExistence type="predicted"/>
<dbReference type="PANTHER" id="PTHR10242">
    <property type="entry name" value="8-OXOGUANINE DNA GLYCOSYLASE"/>
    <property type="match status" value="1"/>
</dbReference>
<dbReference type="GO" id="GO:0006285">
    <property type="term" value="P:base-excision repair, AP site formation"/>
    <property type="evidence" value="ECO:0007669"/>
    <property type="project" value="TreeGrafter"/>
</dbReference>
<protein>
    <recommendedName>
        <fullName evidence="3">HhH-GPD domain-containing protein</fullName>
    </recommendedName>
</protein>
<dbReference type="Gene3D" id="1.10.340.30">
    <property type="entry name" value="Hypothetical protein, domain 2"/>
    <property type="match status" value="1"/>
</dbReference>
<evidence type="ECO:0008006" key="3">
    <source>
        <dbReference type="Google" id="ProtNLM"/>
    </source>
</evidence>
<dbReference type="SUPFAM" id="SSF48150">
    <property type="entry name" value="DNA-glycosylase"/>
    <property type="match status" value="1"/>
</dbReference>
<keyword evidence="2" id="KW-1185">Reference proteome</keyword>
<dbReference type="GO" id="GO:0034039">
    <property type="term" value="F:8-oxo-7,8-dihydroguanine DNA N-glycosylase activity"/>
    <property type="evidence" value="ECO:0007669"/>
    <property type="project" value="TreeGrafter"/>
</dbReference>